<keyword evidence="4" id="KW-1185">Reference proteome</keyword>
<dbReference type="InterPro" id="IPR052622">
    <property type="entry name" value="Glycosyltransferase_G1"/>
</dbReference>
<dbReference type="AlphaFoldDB" id="A0A8S4A4T9"/>
<evidence type="ECO:0000256" key="1">
    <source>
        <dbReference type="ARBA" id="ARBA00022676"/>
    </source>
</evidence>
<evidence type="ECO:0000313" key="3">
    <source>
        <dbReference type="EMBL" id="CAG5135540.1"/>
    </source>
</evidence>
<dbReference type="Pfam" id="PF00534">
    <property type="entry name" value="Glycos_transf_1"/>
    <property type="match status" value="1"/>
</dbReference>
<dbReference type="InterPro" id="IPR001296">
    <property type="entry name" value="Glyco_trans_1"/>
</dbReference>
<protein>
    <recommendedName>
        <fullName evidence="2">Glycosyl transferase family 1 domain-containing protein</fullName>
    </recommendedName>
</protein>
<sequence>MSPTLYLLSPGSQKGGGNYCTISRISEHLRNEGYRCHQDDPKELFARPDLSSIAKEEDGVMIGIHALRTGAFMKDSYLPYILILGGTDINVFCEDPVSMGLMTQAVYRARFVVCFSKVDQKRAMWLWPAIQPHKMKVIPQAVKTDPSSFCLQTYLDNHHPGLMSGYSAGFKPIIFAFIGGIRPVKNPLFLVPAFQDWHARNNRIIYLIVGPKLDATFTATVFEPAIKKRPGIVYIPGLPVEDAHAVISQSFALVNTSDSEGMCLAILEAMHLGIPVLARDCPANKAIISDSHTGHLFDSPETFLEKAEELLGNNKVLTDLTRNARDYVHAYHNLQLERQAYASLLRQCLQDIETGCHSADSIGNIYLETDL</sequence>
<dbReference type="OrthoDB" id="512920at2759"/>
<keyword evidence="1" id="KW-0808">Transferase</keyword>
<dbReference type="EMBL" id="CAJHNH020008412">
    <property type="protein sequence ID" value="CAG5135540.1"/>
    <property type="molecule type" value="Genomic_DNA"/>
</dbReference>
<keyword evidence="1" id="KW-0328">Glycosyltransferase</keyword>
<dbReference type="Gene3D" id="3.40.50.2000">
    <property type="entry name" value="Glycogen Phosphorylase B"/>
    <property type="match status" value="2"/>
</dbReference>
<dbReference type="GO" id="GO:0016757">
    <property type="term" value="F:glycosyltransferase activity"/>
    <property type="evidence" value="ECO:0007669"/>
    <property type="project" value="UniProtKB-KW"/>
</dbReference>
<gene>
    <name evidence="3" type="ORF">CUNI_LOCUS21098</name>
</gene>
<dbReference type="SUPFAM" id="SSF53756">
    <property type="entry name" value="UDP-Glycosyltransferase/glycogen phosphorylase"/>
    <property type="match status" value="1"/>
</dbReference>
<dbReference type="CDD" id="cd03801">
    <property type="entry name" value="GT4_PimA-like"/>
    <property type="match status" value="1"/>
</dbReference>
<organism evidence="3 4">
    <name type="scientific">Candidula unifasciata</name>
    <dbReference type="NCBI Taxonomy" id="100452"/>
    <lineage>
        <taxon>Eukaryota</taxon>
        <taxon>Metazoa</taxon>
        <taxon>Spiralia</taxon>
        <taxon>Lophotrochozoa</taxon>
        <taxon>Mollusca</taxon>
        <taxon>Gastropoda</taxon>
        <taxon>Heterobranchia</taxon>
        <taxon>Euthyneura</taxon>
        <taxon>Panpulmonata</taxon>
        <taxon>Eupulmonata</taxon>
        <taxon>Stylommatophora</taxon>
        <taxon>Helicina</taxon>
        <taxon>Helicoidea</taxon>
        <taxon>Geomitridae</taxon>
        <taxon>Candidula</taxon>
    </lineage>
</organism>
<dbReference type="PANTHER" id="PTHR46660">
    <property type="match status" value="1"/>
</dbReference>
<accession>A0A8S4A4T9</accession>
<comment type="caution">
    <text evidence="3">The sequence shown here is derived from an EMBL/GenBank/DDBJ whole genome shotgun (WGS) entry which is preliminary data.</text>
</comment>
<feature type="domain" description="Glycosyl transferase family 1" evidence="2">
    <location>
        <begin position="171"/>
        <end position="326"/>
    </location>
</feature>
<dbReference type="PANTHER" id="PTHR46660:SF2">
    <property type="entry name" value="GLYCOSYLTRANSFERASE 1 DOMAIN-CONTAINING PROTEIN 1"/>
    <property type="match status" value="1"/>
</dbReference>
<name>A0A8S4A4T9_9EUPU</name>
<evidence type="ECO:0000313" key="4">
    <source>
        <dbReference type="Proteomes" id="UP000678393"/>
    </source>
</evidence>
<proteinExistence type="predicted"/>
<reference evidence="3" key="1">
    <citation type="submission" date="2021-04" db="EMBL/GenBank/DDBJ databases">
        <authorList>
            <consortium name="Molecular Ecology Group"/>
        </authorList>
    </citation>
    <scope>NUCLEOTIDE SEQUENCE</scope>
</reference>
<evidence type="ECO:0000259" key="2">
    <source>
        <dbReference type="Pfam" id="PF00534"/>
    </source>
</evidence>
<dbReference type="Proteomes" id="UP000678393">
    <property type="component" value="Unassembled WGS sequence"/>
</dbReference>